<proteinExistence type="predicted"/>
<comment type="caution">
    <text evidence="1">The sequence shown here is derived from an EMBL/GenBank/DDBJ whole genome shotgun (WGS) entry which is preliminary data.</text>
</comment>
<dbReference type="InterPro" id="IPR004449">
    <property type="entry name" value="SixA"/>
</dbReference>
<gene>
    <name evidence="1" type="ORF">DS2_10582</name>
</gene>
<dbReference type="RefSeq" id="WP_035014735.1">
    <property type="nucleotide sequence ID" value="NZ_ARZY01000018.1"/>
</dbReference>
<keyword evidence="2" id="KW-1185">Reference proteome</keyword>
<dbReference type="PATRIC" id="fig|1328313.3.peg.2164"/>
<dbReference type="Pfam" id="PF00300">
    <property type="entry name" value="His_Phos_1"/>
    <property type="match status" value="1"/>
</dbReference>
<dbReference type="eggNOG" id="COG2062">
    <property type="taxonomic scope" value="Bacteria"/>
</dbReference>
<sequence>MQLFIVRHGEADLIASSDSVRQLNENGALESAQIGQWIAHQCKQFDYVLVSPYDRAVQTWQAIEKQGIVAKELLQLSELEPEADVQNCINLMHGYCSEANSVLVVSHLPLVCHLVDGLVAETCPLFVTGGAVEIELNDNLVRGHLKSVVSPDQAVNLCA</sequence>
<dbReference type="CDD" id="cd07067">
    <property type="entry name" value="HP_PGM_like"/>
    <property type="match status" value="1"/>
</dbReference>
<dbReference type="EMBL" id="ARZY01000018">
    <property type="protein sequence ID" value="EWH09886.1"/>
    <property type="molecule type" value="Genomic_DNA"/>
</dbReference>
<dbReference type="STRING" id="1328313.DS2_10582"/>
<dbReference type="SUPFAM" id="SSF53254">
    <property type="entry name" value="Phosphoglycerate mutase-like"/>
    <property type="match status" value="1"/>
</dbReference>
<name>W7QD93_9ALTE</name>
<dbReference type="Proteomes" id="UP000019276">
    <property type="component" value="Unassembled WGS sequence"/>
</dbReference>
<dbReference type="Gene3D" id="3.40.50.1240">
    <property type="entry name" value="Phosphoglycerate mutase-like"/>
    <property type="match status" value="1"/>
</dbReference>
<dbReference type="SMART" id="SM00855">
    <property type="entry name" value="PGAM"/>
    <property type="match status" value="1"/>
</dbReference>
<evidence type="ECO:0000313" key="2">
    <source>
        <dbReference type="Proteomes" id="UP000019276"/>
    </source>
</evidence>
<dbReference type="InterPro" id="IPR029033">
    <property type="entry name" value="His_PPase_superfam"/>
</dbReference>
<dbReference type="AlphaFoldDB" id="W7QD93"/>
<dbReference type="NCBIfam" id="TIGR00249">
    <property type="entry name" value="sixA"/>
    <property type="match status" value="1"/>
</dbReference>
<dbReference type="OrthoDB" id="92610at2"/>
<organism evidence="1 2">
    <name type="scientific">Catenovulum agarivorans DS-2</name>
    <dbReference type="NCBI Taxonomy" id="1328313"/>
    <lineage>
        <taxon>Bacteria</taxon>
        <taxon>Pseudomonadati</taxon>
        <taxon>Pseudomonadota</taxon>
        <taxon>Gammaproteobacteria</taxon>
        <taxon>Alteromonadales</taxon>
        <taxon>Alteromonadaceae</taxon>
        <taxon>Catenovulum</taxon>
    </lineage>
</organism>
<dbReference type="InterPro" id="IPR013078">
    <property type="entry name" value="His_Pase_superF_clade-1"/>
</dbReference>
<protein>
    <submittedName>
        <fullName evidence="1">Phosphohistidine phosphatase, SixA</fullName>
    </submittedName>
</protein>
<dbReference type="GO" id="GO:0101006">
    <property type="term" value="F:protein histidine phosphatase activity"/>
    <property type="evidence" value="ECO:0007669"/>
    <property type="project" value="InterPro"/>
</dbReference>
<reference evidence="1 2" key="1">
    <citation type="journal article" date="2014" name="Genome Announc.">
        <title>Draft Genome Sequence of the Agar-Degrading Bacterium Catenovulum sp. Strain DS-2, Isolated from Intestines of Haliotis diversicolor.</title>
        <authorList>
            <person name="Shan D."/>
            <person name="Li X."/>
            <person name="Gu Z."/>
            <person name="Wei G."/>
            <person name="Gao Z."/>
            <person name="Shao Z."/>
        </authorList>
    </citation>
    <scope>NUCLEOTIDE SEQUENCE [LARGE SCALE GENOMIC DNA]</scope>
    <source>
        <strain evidence="1 2">DS-2</strain>
    </source>
</reference>
<accession>W7QD93</accession>
<dbReference type="GO" id="GO:0005737">
    <property type="term" value="C:cytoplasm"/>
    <property type="evidence" value="ECO:0007669"/>
    <property type="project" value="InterPro"/>
</dbReference>
<evidence type="ECO:0000313" key="1">
    <source>
        <dbReference type="EMBL" id="EWH09886.1"/>
    </source>
</evidence>